<dbReference type="Gene3D" id="3.40.50.1820">
    <property type="entry name" value="alpha/beta hydrolase"/>
    <property type="match status" value="1"/>
</dbReference>
<dbReference type="SUPFAM" id="SSF53474">
    <property type="entry name" value="alpha/beta-Hydrolases"/>
    <property type="match status" value="1"/>
</dbReference>
<dbReference type="PANTHER" id="PTHR42776">
    <property type="entry name" value="SERINE PEPTIDASE S9 FAMILY MEMBER"/>
    <property type="match status" value="1"/>
</dbReference>
<feature type="domain" description="Peptidase S9 prolyl oligopeptidase catalytic" evidence="2">
    <location>
        <begin position="114"/>
        <end position="311"/>
    </location>
</feature>
<dbReference type="GO" id="GO:0006508">
    <property type="term" value="P:proteolysis"/>
    <property type="evidence" value="ECO:0007669"/>
    <property type="project" value="InterPro"/>
</dbReference>
<dbReference type="InterPro" id="IPR029058">
    <property type="entry name" value="AB_hydrolase_fold"/>
</dbReference>
<evidence type="ECO:0000259" key="2">
    <source>
        <dbReference type="Pfam" id="PF00326"/>
    </source>
</evidence>
<organism evidence="3">
    <name type="scientific">hydrothermal vent metagenome</name>
    <dbReference type="NCBI Taxonomy" id="652676"/>
    <lineage>
        <taxon>unclassified sequences</taxon>
        <taxon>metagenomes</taxon>
        <taxon>ecological metagenomes</taxon>
    </lineage>
</organism>
<gene>
    <name evidence="3" type="ORF">MNBD_BACTEROID03-2225</name>
</gene>
<reference evidence="3" key="1">
    <citation type="submission" date="2018-06" db="EMBL/GenBank/DDBJ databases">
        <authorList>
            <person name="Zhirakovskaya E."/>
        </authorList>
    </citation>
    <scope>NUCLEOTIDE SEQUENCE</scope>
</reference>
<dbReference type="GO" id="GO:0004252">
    <property type="term" value="F:serine-type endopeptidase activity"/>
    <property type="evidence" value="ECO:0007669"/>
    <property type="project" value="TreeGrafter"/>
</dbReference>
<dbReference type="PANTHER" id="PTHR42776:SF27">
    <property type="entry name" value="DIPEPTIDYL PEPTIDASE FAMILY MEMBER 6"/>
    <property type="match status" value="1"/>
</dbReference>
<accession>A0A3B0T612</accession>
<keyword evidence="1" id="KW-0378">Hydrolase</keyword>
<dbReference type="EMBL" id="UOEL01000108">
    <property type="protein sequence ID" value="VAW13775.1"/>
    <property type="molecule type" value="Genomic_DNA"/>
</dbReference>
<dbReference type="AlphaFoldDB" id="A0A3B0T612"/>
<sequence length="324" mass="36496">MTTRILFFLFLLLWGANGTAQNGSILSQEDFHLKNYPELFTDLINETEVFKTKYNYLNEVKLQTLFYESDDLKVKAYMAHPKDTTRSYPVIIYNRGGNREFGSLSEYKMAYILAKVASWGYVVTASQYRGNDGGEGIEEFGGADVNDIINLMAMTETLPFADSESMGMYGWSRGGMMTYLALMKTKKIKAAAVGGAVSNLKVMDESRNGEMGEHVFSQLILGYERNKDSVMAVRSAVFHADKLPKTTPILLLHGTADWRVIPEESLNMALALQKEKVPYRLVMLEGGDHGLSEYRDEVNELVKDWFLKYVTNGQALPNLEPHGK</sequence>
<evidence type="ECO:0000256" key="1">
    <source>
        <dbReference type="ARBA" id="ARBA00022801"/>
    </source>
</evidence>
<dbReference type="InterPro" id="IPR001375">
    <property type="entry name" value="Peptidase_S9_cat"/>
</dbReference>
<proteinExistence type="predicted"/>
<evidence type="ECO:0000313" key="3">
    <source>
        <dbReference type="EMBL" id="VAW13775.1"/>
    </source>
</evidence>
<protein>
    <recommendedName>
        <fullName evidence="2">Peptidase S9 prolyl oligopeptidase catalytic domain-containing protein</fullName>
    </recommendedName>
</protein>
<name>A0A3B0T612_9ZZZZ</name>
<dbReference type="Pfam" id="PF00326">
    <property type="entry name" value="Peptidase_S9"/>
    <property type="match status" value="1"/>
</dbReference>